<name>A0AAN5D5E2_9BILA</name>
<dbReference type="AlphaFoldDB" id="A0AAN5D5E2"/>
<feature type="non-terminal residue" evidence="2">
    <location>
        <position position="1"/>
    </location>
</feature>
<dbReference type="InterPro" id="IPR000210">
    <property type="entry name" value="BTB/POZ_dom"/>
</dbReference>
<organism evidence="2 3">
    <name type="scientific">Pristionchus mayeri</name>
    <dbReference type="NCBI Taxonomy" id="1317129"/>
    <lineage>
        <taxon>Eukaryota</taxon>
        <taxon>Metazoa</taxon>
        <taxon>Ecdysozoa</taxon>
        <taxon>Nematoda</taxon>
        <taxon>Chromadorea</taxon>
        <taxon>Rhabditida</taxon>
        <taxon>Rhabditina</taxon>
        <taxon>Diplogasteromorpha</taxon>
        <taxon>Diplogasteroidea</taxon>
        <taxon>Neodiplogasteridae</taxon>
        <taxon>Pristionchus</taxon>
    </lineage>
</organism>
<reference evidence="3" key="1">
    <citation type="submission" date="2022-10" db="EMBL/GenBank/DDBJ databases">
        <title>Genome assembly of Pristionchus species.</title>
        <authorList>
            <person name="Yoshida K."/>
            <person name="Sommer R.J."/>
        </authorList>
    </citation>
    <scope>NUCLEOTIDE SEQUENCE [LARGE SCALE GENOMIC DNA]</scope>
    <source>
        <strain evidence="3">RS5460</strain>
    </source>
</reference>
<protein>
    <recommendedName>
        <fullName evidence="1">BTB domain-containing protein</fullName>
    </recommendedName>
</protein>
<dbReference type="SUPFAM" id="SSF54695">
    <property type="entry name" value="POZ domain"/>
    <property type="match status" value="1"/>
</dbReference>
<evidence type="ECO:0000313" key="3">
    <source>
        <dbReference type="Proteomes" id="UP001328107"/>
    </source>
</evidence>
<dbReference type="Proteomes" id="UP001328107">
    <property type="component" value="Unassembled WGS sequence"/>
</dbReference>
<sequence length="242" mass="27655">QMLAATSPFFNVLFYGNFGERKNDIFEVKEADTADFLWFLNSIQTKKWFCTSVNQALVALSYADRFGMLNLHKRISAYLKFYSLAQEDIKDALLLCSRFDNEELIVWVLGQCEDAQKRFDLVIECAPFSNMSSILSALKVLKESSLSSSAGLTACLVNGRKVPFHLRCYNTHNILESERYFSLSMDSYGNYFRWDELRRSIPAEYGYITVDGAQRWPKPDANSDAISKVSSPRIVKVCAYKS</sequence>
<dbReference type="PANTHER" id="PTHR22744:SF14">
    <property type="entry name" value="BTB DOMAIN-CONTAINING PROTEIN-RELATED"/>
    <property type="match status" value="1"/>
</dbReference>
<dbReference type="Pfam" id="PF00651">
    <property type="entry name" value="BTB"/>
    <property type="match status" value="1"/>
</dbReference>
<dbReference type="EMBL" id="BTRK01000006">
    <property type="protein sequence ID" value="GMR56696.1"/>
    <property type="molecule type" value="Genomic_DNA"/>
</dbReference>
<accession>A0AAN5D5E2</accession>
<keyword evidence="3" id="KW-1185">Reference proteome</keyword>
<gene>
    <name evidence="2" type="ORF">PMAYCL1PPCAC_26891</name>
</gene>
<evidence type="ECO:0000313" key="2">
    <source>
        <dbReference type="EMBL" id="GMR56696.1"/>
    </source>
</evidence>
<dbReference type="PANTHER" id="PTHR22744">
    <property type="entry name" value="HELIX LOOP HELIX PROTEIN 21-RELATED"/>
    <property type="match status" value="1"/>
</dbReference>
<proteinExistence type="predicted"/>
<feature type="domain" description="BTB" evidence="1">
    <location>
        <begin position="2"/>
        <end position="80"/>
    </location>
</feature>
<comment type="caution">
    <text evidence="2">The sequence shown here is derived from an EMBL/GenBank/DDBJ whole genome shotgun (WGS) entry which is preliminary data.</text>
</comment>
<dbReference type="Gene3D" id="3.30.710.10">
    <property type="entry name" value="Potassium Channel Kv1.1, Chain A"/>
    <property type="match status" value="1"/>
</dbReference>
<dbReference type="InterPro" id="IPR011333">
    <property type="entry name" value="SKP1/BTB/POZ_sf"/>
</dbReference>
<evidence type="ECO:0000259" key="1">
    <source>
        <dbReference type="Pfam" id="PF00651"/>
    </source>
</evidence>